<protein>
    <submittedName>
        <fullName evidence="1">Uncharacterized protein</fullName>
    </submittedName>
</protein>
<sequence length="178" mass="19366">MPRIIELSGTPWDEPSAQIGHDPDAPVRGREEALAYRAALIAMFGVPPEGYALTIAGHDHDFGRYTVVRLVCPADSALHDEAYEVLVEQGLAHWHEAVMPAPYTYGPNRACEAICASGPSREAIERALIASRPAPDGTFALDLFRKIHANLRAAYPAHAARADQRIAAIHAQTDSTRH</sequence>
<dbReference type="Proteomes" id="UP000583556">
    <property type="component" value="Unassembled WGS sequence"/>
</dbReference>
<accession>A0A7Y0GBE0</accession>
<reference evidence="1 2" key="1">
    <citation type="submission" date="2020-04" db="EMBL/GenBank/DDBJ databases">
        <title>Novosphingobium sp. TW-4 isolated from soil.</title>
        <authorList>
            <person name="Dahal R.H."/>
            <person name="Chaudhary D.K."/>
        </authorList>
    </citation>
    <scope>NUCLEOTIDE SEQUENCE [LARGE SCALE GENOMIC DNA]</scope>
    <source>
        <strain evidence="1 2">TW-4</strain>
    </source>
</reference>
<keyword evidence="2" id="KW-1185">Reference proteome</keyword>
<proteinExistence type="predicted"/>
<organism evidence="1 2">
    <name type="scientific">Novosphingobium olei</name>
    <dbReference type="NCBI Taxonomy" id="2728851"/>
    <lineage>
        <taxon>Bacteria</taxon>
        <taxon>Pseudomonadati</taxon>
        <taxon>Pseudomonadota</taxon>
        <taxon>Alphaproteobacteria</taxon>
        <taxon>Sphingomonadales</taxon>
        <taxon>Sphingomonadaceae</taxon>
        <taxon>Novosphingobium</taxon>
    </lineage>
</organism>
<gene>
    <name evidence="1" type="ORF">HHL27_20335</name>
</gene>
<evidence type="ECO:0000313" key="2">
    <source>
        <dbReference type="Proteomes" id="UP000583556"/>
    </source>
</evidence>
<name>A0A7Y0GBE0_9SPHN</name>
<evidence type="ECO:0000313" key="1">
    <source>
        <dbReference type="EMBL" id="NML96020.1"/>
    </source>
</evidence>
<comment type="caution">
    <text evidence="1">The sequence shown here is derived from an EMBL/GenBank/DDBJ whole genome shotgun (WGS) entry which is preliminary data.</text>
</comment>
<dbReference type="RefSeq" id="WP_169495222.1">
    <property type="nucleotide sequence ID" value="NZ_JABBGM010000015.1"/>
</dbReference>
<dbReference type="AlphaFoldDB" id="A0A7Y0GBE0"/>
<dbReference type="EMBL" id="JABBGM010000015">
    <property type="protein sequence ID" value="NML96020.1"/>
    <property type="molecule type" value="Genomic_DNA"/>
</dbReference>